<name>A0A7J7J1H4_BUGNE</name>
<feature type="region of interest" description="Disordered" evidence="4">
    <location>
        <begin position="69"/>
        <end position="93"/>
    </location>
</feature>
<evidence type="ECO:0000313" key="6">
    <source>
        <dbReference type="Proteomes" id="UP000593567"/>
    </source>
</evidence>
<keyword evidence="3" id="KW-0649">Protein kinase inhibitor</keyword>
<dbReference type="GO" id="GO:0004862">
    <property type="term" value="F:cAMP-dependent protein kinase inhibitor activity"/>
    <property type="evidence" value="ECO:0007669"/>
    <property type="project" value="InterPro"/>
</dbReference>
<keyword evidence="6" id="KW-1185">Reference proteome</keyword>
<dbReference type="AlphaFoldDB" id="A0A7J7J1H4"/>
<evidence type="ECO:0000256" key="2">
    <source>
        <dbReference type="ARBA" id="ARBA00006393"/>
    </source>
</evidence>
<evidence type="ECO:0000256" key="3">
    <source>
        <dbReference type="ARBA" id="ARBA00023013"/>
    </source>
</evidence>
<evidence type="ECO:0000313" key="5">
    <source>
        <dbReference type="EMBL" id="KAF6020019.1"/>
    </source>
</evidence>
<dbReference type="Pfam" id="PF02827">
    <property type="entry name" value="PKI"/>
    <property type="match status" value="1"/>
</dbReference>
<proteinExistence type="inferred from homology"/>
<dbReference type="InterPro" id="IPR004171">
    <property type="entry name" value="cAMP_dep_PKI"/>
</dbReference>
<organism evidence="5 6">
    <name type="scientific">Bugula neritina</name>
    <name type="common">Brown bryozoan</name>
    <name type="synonym">Sertularia neritina</name>
    <dbReference type="NCBI Taxonomy" id="10212"/>
    <lineage>
        <taxon>Eukaryota</taxon>
        <taxon>Metazoa</taxon>
        <taxon>Spiralia</taxon>
        <taxon>Lophotrochozoa</taxon>
        <taxon>Bryozoa</taxon>
        <taxon>Gymnolaemata</taxon>
        <taxon>Cheilostomatida</taxon>
        <taxon>Flustrina</taxon>
        <taxon>Buguloidea</taxon>
        <taxon>Bugulidae</taxon>
        <taxon>Bugula</taxon>
    </lineage>
</organism>
<dbReference type="Proteomes" id="UP000593567">
    <property type="component" value="Unassembled WGS sequence"/>
</dbReference>
<sequence>MLLDLVQGSQPSRLCDMSNHDVETGKLVEEFAKAGRTGRRNALPDVLSLAHASCGTEDLTQALQQLQTTSTNSGAAGSNIPVQGAAESGQAKK</sequence>
<dbReference type="OrthoDB" id="6380180at2759"/>
<gene>
    <name evidence="5" type="ORF">EB796_021679</name>
</gene>
<reference evidence="5" key="1">
    <citation type="submission" date="2020-06" db="EMBL/GenBank/DDBJ databases">
        <title>Draft genome of Bugula neritina, a colonial animal packing powerful symbionts and potential medicines.</title>
        <authorList>
            <person name="Rayko M."/>
        </authorList>
    </citation>
    <scope>NUCLEOTIDE SEQUENCE [LARGE SCALE GENOMIC DNA]</scope>
    <source>
        <strain evidence="5">Kwan_BN1</strain>
    </source>
</reference>
<comment type="function">
    <text evidence="1">Extremely potent competitive inhibitor of cAMP-dependent protein kinase activity, this protein interacts with the catalytic subunit of the enzyme after the cAMP-induced dissociation of its regulatory chains.</text>
</comment>
<accession>A0A7J7J1H4</accession>
<comment type="similarity">
    <text evidence="2">Belongs to the PKI family.</text>
</comment>
<dbReference type="EMBL" id="VXIV02003199">
    <property type="protein sequence ID" value="KAF6020019.1"/>
    <property type="molecule type" value="Genomic_DNA"/>
</dbReference>
<evidence type="ECO:0000256" key="1">
    <source>
        <dbReference type="ARBA" id="ARBA00002844"/>
    </source>
</evidence>
<comment type="caution">
    <text evidence="5">The sequence shown here is derived from an EMBL/GenBank/DDBJ whole genome shotgun (WGS) entry which is preliminary data.</text>
</comment>
<protein>
    <submittedName>
        <fullName evidence="5">Uncharacterized protein</fullName>
    </submittedName>
</protein>
<evidence type="ECO:0000256" key="4">
    <source>
        <dbReference type="SAM" id="MobiDB-lite"/>
    </source>
</evidence>